<dbReference type="FunFam" id="3.40.50.300:FF:000016">
    <property type="entry name" value="Oligopeptide ABC transporter ATP-binding component"/>
    <property type="match status" value="1"/>
</dbReference>
<protein>
    <submittedName>
        <fullName evidence="6">Dipeptide ABC transporter ATP-binding protein</fullName>
    </submittedName>
</protein>
<dbReference type="InterPro" id="IPR027417">
    <property type="entry name" value="P-loop_NTPase"/>
</dbReference>
<dbReference type="SMART" id="SM00382">
    <property type="entry name" value="AAA"/>
    <property type="match status" value="1"/>
</dbReference>
<reference evidence="6" key="2">
    <citation type="submission" date="2021-04" db="EMBL/GenBank/DDBJ databases">
        <authorList>
            <person name="Gilroy R."/>
        </authorList>
    </citation>
    <scope>NUCLEOTIDE SEQUENCE</scope>
    <source>
        <strain evidence="6">CHK185-5351</strain>
    </source>
</reference>
<dbReference type="Proteomes" id="UP000823849">
    <property type="component" value="Unassembled WGS sequence"/>
</dbReference>
<evidence type="ECO:0000256" key="3">
    <source>
        <dbReference type="ARBA" id="ARBA00022741"/>
    </source>
</evidence>
<dbReference type="SUPFAM" id="SSF52540">
    <property type="entry name" value="P-loop containing nucleoside triphosphate hydrolases"/>
    <property type="match status" value="1"/>
</dbReference>
<dbReference type="GO" id="GO:0005524">
    <property type="term" value="F:ATP binding"/>
    <property type="evidence" value="ECO:0007669"/>
    <property type="project" value="UniProtKB-KW"/>
</dbReference>
<comment type="similarity">
    <text evidence="1">Belongs to the ABC transporter superfamily.</text>
</comment>
<dbReference type="GO" id="GO:0015833">
    <property type="term" value="P:peptide transport"/>
    <property type="evidence" value="ECO:0007669"/>
    <property type="project" value="InterPro"/>
</dbReference>
<dbReference type="InterPro" id="IPR013563">
    <property type="entry name" value="Oligopep_ABC_C"/>
</dbReference>
<dbReference type="NCBIfam" id="NF008453">
    <property type="entry name" value="PRK11308.1"/>
    <property type="match status" value="1"/>
</dbReference>
<dbReference type="CDD" id="cd03257">
    <property type="entry name" value="ABC_NikE_OppD_transporters"/>
    <property type="match status" value="1"/>
</dbReference>
<dbReference type="EMBL" id="DWWU01000003">
    <property type="protein sequence ID" value="HJC14309.1"/>
    <property type="molecule type" value="Genomic_DNA"/>
</dbReference>
<dbReference type="Pfam" id="PF08352">
    <property type="entry name" value="oligo_HPY"/>
    <property type="match status" value="1"/>
</dbReference>
<evidence type="ECO:0000256" key="1">
    <source>
        <dbReference type="ARBA" id="ARBA00005417"/>
    </source>
</evidence>
<dbReference type="InterPro" id="IPR003439">
    <property type="entry name" value="ABC_transporter-like_ATP-bd"/>
</dbReference>
<proteinExistence type="inferred from homology"/>
<feature type="domain" description="ABC transporter" evidence="5">
    <location>
        <begin position="7"/>
        <end position="255"/>
    </location>
</feature>
<dbReference type="Gene3D" id="3.40.50.300">
    <property type="entry name" value="P-loop containing nucleotide triphosphate hydrolases"/>
    <property type="match status" value="1"/>
</dbReference>
<dbReference type="AlphaFoldDB" id="A0A9D2SM58"/>
<name>A0A9D2SM58_9FIRM</name>
<gene>
    <name evidence="6" type="ORF">H9705_00570</name>
</gene>
<dbReference type="PROSITE" id="PS50893">
    <property type="entry name" value="ABC_TRANSPORTER_2"/>
    <property type="match status" value="1"/>
</dbReference>
<dbReference type="GO" id="GO:0016887">
    <property type="term" value="F:ATP hydrolysis activity"/>
    <property type="evidence" value="ECO:0007669"/>
    <property type="project" value="InterPro"/>
</dbReference>
<dbReference type="PROSITE" id="PS00211">
    <property type="entry name" value="ABC_TRANSPORTER_1"/>
    <property type="match status" value="1"/>
</dbReference>
<sequence length="342" mass="38694">MSSNTVLEVKELCKYFDVKGGIKGKQRVLAVDGISFEVKKGETFGLVGESGCGKSTLGRTILRIYEPTKGKIFFEGQDISGLSRKKMHAYRRKLQMIFQDPYASLNPRFTVGEIIEEPMVIHHMYTPEKRRQRVQELLETVGLKPDHIRRYPHEFSGGQRQRIGIARTLALEPDFIVCDEPISALDVSIQAQVINLLEDIQKRQGISYLFIAHDLGMVKHISHRIGVMYLGHMVESGGADDVYRHPLHPYSKALLSAEPIPDPNTARSRHRILLEGEIPSPMHPPAGCPFHTRCPYAMEECSQAAPATYELEGRRVACFLYSPRYLRQREGLAIEPLLQKTS</sequence>
<comment type="caution">
    <text evidence="6">The sequence shown here is derived from an EMBL/GenBank/DDBJ whole genome shotgun (WGS) entry which is preliminary data.</text>
</comment>
<dbReference type="InterPro" id="IPR003593">
    <property type="entry name" value="AAA+_ATPase"/>
</dbReference>
<dbReference type="InterPro" id="IPR050319">
    <property type="entry name" value="ABC_transp_ATP-bind"/>
</dbReference>
<dbReference type="InterPro" id="IPR017871">
    <property type="entry name" value="ABC_transporter-like_CS"/>
</dbReference>
<evidence type="ECO:0000256" key="4">
    <source>
        <dbReference type="ARBA" id="ARBA00022840"/>
    </source>
</evidence>
<evidence type="ECO:0000313" key="7">
    <source>
        <dbReference type="Proteomes" id="UP000823849"/>
    </source>
</evidence>
<dbReference type="GO" id="GO:0055085">
    <property type="term" value="P:transmembrane transport"/>
    <property type="evidence" value="ECO:0007669"/>
    <property type="project" value="UniProtKB-ARBA"/>
</dbReference>
<dbReference type="Pfam" id="PF00005">
    <property type="entry name" value="ABC_tran"/>
    <property type="match status" value="1"/>
</dbReference>
<evidence type="ECO:0000259" key="5">
    <source>
        <dbReference type="PROSITE" id="PS50893"/>
    </source>
</evidence>
<organism evidence="6 7">
    <name type="scientific">Candidatus Fusicatenibacter intestinigallinarum</name>
    <dbReference type="NCBI Taxonomy" id="2838598"/>
    <lineage>
        <taxon>Bacteria</taxon>
        <taxon>Bacillati</taxon>
        <taxon>Bacillota</taxon>
        <taxon>Clostridia</taxon>
        <taxon>Lachnospirales</taxon>
        <taxon>Lachnospiraceae</taxon>
        <taxon>Fusicatenibacter</taxon>
    </lineage>
</organism>
<keyword evidence="4 6" id="KW-0067">ATP-binding</keyword>
<evidence type="ECO:0000313" key="6">
    <source>
        <dbReference type="EMBL" id="HJC14309.1"/>
    </source>
</evidence>
<dbReference type="NCBIfam" id="TIGR01727">
    <property type="entry name" value="oligo_HPY"/>
    <property type="match status" value="1"/>
</dbReference>
<accession>A0A9D2SM58</accession>
<dbReference type="PANTHER" id="PTHR43776:SF7">
    <property type="entry name" value="D,D-DIPEPTIDE TRANSPORT ATP-BINDING PROTEIN DDPF-RELATED"/>
    <property type="match status" value="1"/>
</dbReference>
<dbReference type="PANTHER" id="PTHR43776">
    <property type="entry name" value="TRANSPORT ATP-BINDING PROTEIN"/>
    <property type="match status" value="1"/>
</dbReference>
<keyword evidence="3" id="KW-0547">Nucleotide-binding</keyword>
<reference evidence="6" key="1">
    <citation type="journal article" date="2021" name="PeerJ">
        <title>Extensive microbial diversity within the chicken gut microbiome revealed by metagenomics and culture.</title>
        <authorList>
            <person name="Gilroy R."/>
            <person name="Ravi A."/>
            <person name="Getino M."/>
            <person name="Pursley I."/>
            <person name="Horton D.L."/>
            <person name="Alikhan N.F."/>
            <person name="Baker D."/>
            <person name="Gharbi K."/>
            <person name="Hall N."/>
            <person name="Watson M."/>
            <person name="Adriaenssens E.M."/>
            <person name="Foster-Nyarko E."/>
            <person name="Jarju S."/>
            <person name="Secka A."/>
            <person name="Antonio M."/>
            <person name="Oren A."/>
            <person name="Chaudhuri R.R."/>
            <person name="La Ragione R."/>
            <person name="Hildebrand F."/>
            <person name="Pallen M.J."/>
        </authorList>
    </citation>
    <scope>NUCLEOTIDE SEQUENCE</scope>
    <source>
        <strain evidence="6">CHK185-5351</strain>
    </source>
</reference>
<keyword evidence="2" id="KW-0813">Transport</keyword>
<evidence type="ECO:0000256" key="2">
    <source>
        <dbReference type="ARBA" id="ARBA00022448"/>
    </source>
</evidence>